<evidence type="ECO:0000313" key="2">
    <source>
        <dbReference type="Proteomes" id="UP001081438"/>
    </source>
</evidence>
<organism evidence="1 2">
    <name type="scientific">Staphylococcus pettenkoferi</name>
    <dbReference type="NCBI Taxonomy" id="170573"/>
    <lineage>
        <taxon>Bacteria</taxon>
        <taxon>Bacillati</taxon>
        <taxon>Bacillota</taxon>
        <taxon>Bacilli</taxon>
        <taxon>Bacillales</taxon>
        <taxon>Staphylococcaceae</taxon>
        <taxon>Staphylococcus</taxon>
    </lineage>
</organism>
<sequence length="95" mass="11379">MNNAIMENIEGLKKLKELNLHNVQKQLIIYSLAPNILKDMHKREKHFKKKEKEIKDKIESHIKKFEELFIENAQGDWVEEAKKEINDIKKKIKNV</sequence>
<dbReference type="AlphaFoldDB" id="A0A9Q4D406"/>
<accession>A0A9Q4D406</accession>
<gene>
    <name evidence="1" type="ORF">NW112_05070</name>
</gene>
<protein>
    <submittedName>
        <fullName evidence="1">Uncharacterized protein</fullName>
    </submittedName>
</protein>
<comment type="caution">
    <text evidence="1">The sequence shown here is derived from an EMBL/GenBank/DDBJ whole genome shotgun (WGS) entry which is preliminary data.</text>
</comment>
<proteinExistence type="predicted"/>
<name>A0A9Q4D406_9STAP</name>
<evidence type="ECO:0000313" key="1">
    <source>
        <dbReference type="EMBL" id="MCY1594601.1"/>
    </source>
</evidence>
<reference evidence="1" key="1">
    <citation type="journal article" date="2022" name="Int. J. Mol. Sci.">
        <title>Phenotypic and genotypic virulence characterisation of Staphylococcus pettenkoferi strains isolated from human bloodstream and diabetic foot infections.</title>
        <authorList>
            <person name="Magnan C."/>
        </authorList>
    </citation>
    <scope>NUCLEOTIDE SEQUENCE</scope>
    <source>
        <strain evidence="1">NSP020P</strain>
    </source>
</reference>
<dbReference type="RefSeq" id="WP_268210340.1">
    <property type="nucleotide sequence ID" value="NZ_JANSKK010000013.1"/>
</dbReference>
<dbReference type="Proteomes" id="UP001081438">
    <property type="component" value="Unassembled WGS sequence"/>
</dbReference>
<dbReference type="EMBL" id="JANSKX010000014">
    <property type="protein sequence ID" value="MCY1594601.1"/>
    <property type="molecule type" value="Genomic_DNA"/>
</dbReference>